<evidence type="ECO:0000256" key="1">
    <source>
        <dbReference type="SAM" id="MobiDB-lite"/>
    </source>
</evidence>
<sequence length="553" mass="61828">MDLPIDTDNRSGMPGGRIDDALDDYEYILSSNEVDDTLISPGVDHFSSFDPPLPLPGFPTALPTSDFLNSGMPLPSPLYAGVGAMQLSPVTPEFEQNMTLMSPNDSVVNHLVQAKNELKNAKMDGLQKQFQIDTLKKEVTALKFELSLKYQGNTSSSAPKELTFASPKTPASFTQGGVENHAVTSPAERPSKRRHVRTETPVQMRAAPKASPGFAPQEDRALLADFFDDMVNWAYVWTQPAEALSPGLEADMCTAVNQFFGLATLLPDIKVLIRNVDMRRDLVAGVIVREVVRKTMSDQFLTWTEHPEAKKANDLFDNYSDLAFDKNAEKHEVLKEQKKLFARLKVHPGHHSWRREAAQKASEALFQKFGRLLKIDVDGLNPRCVRHLDELIIKAIRIGFRMRMSAVKWSLLWPVDGDTFKPDTMVNQSRHLFGNVTETLNRIQQMPEAFTLRFAMSPIMVKYKHPFRVQDKEIVHKAMAHLKYIGSPYGAPPPYVFQDINAGLLTQDLHADAGLLDNGGGHLDDGLYPMVQYQGGEAGPPAQYQSYNNGPYY</sequence>
<dbReference type="OrthoDB" id="3789787at2759"/>
<dbReference type="AlphaFoldDB" id="A0A1Y1ZU76"/>
<accession>A0A1Y1ZU76</accession>
<name>A0A1Y1ZU76_9PLEO</name>
<gene>
    <name evidence="2" type="ORF">BCR34DRAFT_251661</name>
</gene>
<feature type="region of interest" description="Disordered" evidence="1">
    <location>
        <begin position="153"/>
        <end position="214"/>
    </location>
</feature>
<dbReference type="STRING" id="1231657.A0A1Y1ZU76"/>
<dbReference type="Proteomes" id="UP000193144">
    <property type="component" value="Unassembled WGS sequence"/>
</dbReference>
<evidence type="ECO:0000313" key="3">
    <source>
        <dbReference type="Proteomes" id="UP000193144"/>
    </source>
</evidence>
<organism evidence="2 3">
    <name type="scientific">Clohesyomyces aquaticus</name>
    <dbReference type="NCBI Taxonomy" id="1231657"/>
    <lineage>
        <taxon>Eukaryota</taxon>
        <taxon>Fungi</taxon>
        <taxon>Dikarya</taxon>
        <taxon>Ascomycota</taxon>
        <taxon>Pezizomycotina</taxon>
        <taxon>Dothideomycetes</taxon>
        <taxon>Pleosporomycetidae</taxon>
        <taxon>Pleosporales</taxon>
        <taxon>Lindgomycetaceae</taxon>
        <taxon>Clohesyomyces</taxon>
    </lineage>
</organism>
<proteinExistence type="predicted"/>
<dbReference type="EMBL" id="MCFA01000038">
    <property type="protein sequence ID" value="ORY13806.1"/>
    <property type="molecule type" value="Genomic_DNA"/>
</dbReference>
<reference evidence="2 3" key="1">
    <citation type="submission" date="2016-07" db="EMBL/GenBank/DDBJ databases">
        <title>Pervasive Adenine N6-methylation of Active Genes in Fungi.</title>
        <authorList>
            <consortium name="DOE Joint Genome Institute"/>
            <person name="Mondo S.J."/>
            <person name="Dannebaum R.O."/>
            <person name="Kuo R.C."/>
            <person name="Labutti K."/>
            <person name="Haridas S."/>
            <person name="Kuo A."/>
            <person name="Salamov A."/>
            <person name="Ahrendt S.R."/>
            <person name="Lipzen A."/>
            <person name="Sullivan W."/>
            <person name="Andreopoulos W.B."/>
            <person name="Clum A."/>
            <person name="Lindquist E."/>
            <person name="Daum C."/>
            <person name="Ramamoorthy G.K."/>
            <person name="Gryganskyi A."/>
            <person name="Culley D."/>
            <person name="Magnuson J.K."/>
            <person name="James T.Y."/>
            <person name="O'Malley M.A."/>
            <person name="Stajich J.E."/>
            <person name="Spatafora J.W."/>
            <person name="Visel A."/>
            <person name="Grigoriev I.V."/>
        </authorList>
    </citation>
    <scope>NUCLEOTIDE SEQUENCE [LARGE SCALE GENOMIC DNA]</scope>
    <source>
        <strain evidence="2 3">CBS 115471</strain>
    </source>
</reference>
<keyword evidence="3" id="KW-1185">Reference proteome</keyword>
<comment type="caution">
    <text evidence="2">The sequence shown here is derived from an EMBL/GenBank/DDBJ whole genome shotgun (WGS) entry which is preliminary data.</text>
</comment>
<protein>
    <submittedName>
        <fullName evidence="2">Uncharacterized protein</fullName>
    </submittedName>
</protein>
<evidence type="ECO:0000313" key="2">
    <source>
        <dbReference type="EMBL" id="ORY13806.1"/>
    </source>
</evidence>